<dbReference type="EMBL" id="JAMQKB010000007">
    <property type="protein sequence ID" value="MDC3424669.1"/>
    <property type="molecule type" value="Genomic_DNA"/>
</dbReference>
<dbReference type="AlphaFoldDB" id="A0A9X3WWL8"/>
<accession>A0A9X3WWL8</accession>
<dbReference type="NCBIfam" id="TIGR00341">
    <property type="entry name" value="TIGR00341 family protein"/>
    <property type="match status" value="1"/>
</dbReference>
<reference evidence="2" key="1">
    <citation type="submission" date="2022-06" db="EMBL/GenBank/DDBJ databases">
        <title>Aquibacillus sp. a new bacterium isolated from soil saline samples.</title>
        <authorList>
            <person name="Galisteo C."/>
            <person name="De La Haba R."/>
            <person name="Sanchez-Porro C."/>
            <person name="Ventosa A."/>
        </authorList>
    </citation>
    <scope>NUCLEOTIDE SEQUENCE</scope>
    <source>
        <strain evidence="2">3ASR75-11</strain>
    </source>
</reference>
<dbReference type="PANTHER" id="PTHR20992">
    <property type="entry name" value="AT15442P-RELATED"/>
    <property type="match status" value="1"/>
</dbReference>
<evidence type="ECO:0000256" key="1">
    <source>
        <dbReference type="SAM" id="Phobius"/>
    </source>
</evidence>
<feature type="transmembrane region" description="Helical" evidence="1">
    <location>
        <begin position="178"/>
        <end position="199"/>
    </location>
</feature>
<feature type="transmembrane region" description="Helical" evidence="1">
    <location>
        <begin position="313"/>
        <end position="332"/>
    </location>
</feature>
<keyword evidence="1" id="KW-0812">Transmembrane</keyword>
<dbReference type="InterPro" id="IPR005240">
    <property type="entry name" value="DUF389"/>
</dbReference>
<feature type="transmembrane region" description="Helical" evidence="1">
    <location>
        <begin position="143"/>
        <end position="166"/>
    </location>
</feature>
<feature type="transmembrane region" description="Helical" evidence="1">
    <location>
        <begin position="239"/>
        <end position="263"/>
    </location>
</feature>
<feature type="transmembrane region" description="Helical" evidence="1">
    <location>
        <begin position="214"/>
        <end position="232"/>
    </location>
</feature>
<protein>
    <submittedName>
        <fullName evidence="2">TIGR00341 family protein</fullName>
    </submittedName>
</protein>
<feature type="transmembrane region" description="Helical" evidence="1">
    <location>
        <begin position="269"/>
        <end position="293"/>
    </location>
</feature>
<sequence>MNFQLIEVYVPKDSLDSFHKKLSDFTVVSHWTSNESEKYSLLRILVRTEYSEQILDFLQREAKYNANLRALLFSLQTYIPQQNDDKKKKPESKNEVDEITRASRQELYSAVQSSSGITWGFTWFILLAAIVATSGIIKDNQLIVISAMVISPLLGPFTAAGFASVLGDYPLIRQSVLTFLYGLTIAVCIAAVTGFFFPLPMDSQGFLANTEIDYIDILIAMASGAAGALSFVKRSSEALFGVSVMISVATLPPAVVFGLFIGAARWAEAITPLLLVSVNISSILLSTILVFWLSGIKPINWKEIQTANTSRTYSLFFIVFFVTLLAVLIYVINF</sequence>
<dbReference type="Proteomes" id="UP001145050">
    <property type="component" value="Unassembled WGS sequence"/>
</dbReference>
<dbReference type="PANTHER" id="PTHR20992:SF9">
    <property type="entry name" value="AT15442P-RELATED"/>
    <property type="match status" value="1"/>
</dbReference>
<evidence type="ECO:0000313" key="3">
    <source>
        <dbReference type="Proteomes" id="UP001145050"/>
    </source>
</evidence>
<dbReference type="Pfam" id="PF04087">
    <property type="entry name" value="DUF389"/>
    <property type="match status" value="1"/>
</dbReference>
<feature type="transmembrane region" description="Helical" evidence="1">
    <location>
        <begin position="117"/>
        <end position="137"/>
    </location>
</feature>
<dbReference type="RefSeq" id="WP_272436470.1">
    <property type="nucleotide sequence ID" value="NZ_JAMQKB010000007.1"/>
</dbReference>
<organism evidence="2 3">
    <name type="scientific">Terrihalobacillus insolitus</name>
    <dbReference type="NCBI Taxonomy" id="2950438"/>
    <lineage>
        <taxon>Bacteria</taxon>
        <taxon>Bacillati</taxon>
        <taxon>Bacillota</taxon>
        <taxon>Bacilli</taxon>
        <taxon>Bacillales</taxon>
        <taxon>Bacillaceae</taxon>
        <taxon>Terrihalobacillus</taxon>
    </lineage>
</organism>
<keyword evidence="1" id="KW-1133">Transmembrane helix</keyword>
<comment type="caution">
    <text evidence="2">The sequence shown here is derived from an EMBL/GenBank/DDBJ whole genome shotgun (WGS) entry which is preliminary data.</text>
</comment>
<proteinExistence type="predicted"/>
<gene>
    <name evidence="2" type="ORF">NC797_09120</name>
</gene>
<name>A0A9X3WWL8_9BACI</name>
<evidence type="ECO:0000313" key="2">
    <source>
        <dbReference type="EMBL" id="MDC3424669.1"/>
    </source>
</evidence>
<keyword evidence="3" id="KW-1185">Reference proteome</keyword>
<keyword evidence="1" id="KW-0472">Membrane</keyword>